<evidence type="ECO:0000256" key="1">
    <source>
        <dbReference type="ARBA" id="ARBA00022603"/>
    </source>
</evidence>
<evidence type="ECO:0000259" key="3">
    <source>
        <dbReference type="Pfam" id="PF10017"/>
    </source>
</evidence>
<evidence type="ECO:0000313" key="4">
    <source>
        <dbReference type="EMBL" id="SEP19144.1"/>
    </source>
</evidence>
<keyword evidence="1 4" id="KW-0489">Methyltransferase</keyword>
<protein>
    <submittedName>
        <fullName evidence="4">Dimethylhistidine N-methyltransferase</fullName>
    </submittedName>
</protein>
<dbReference type="GO" id="GO:0008168">
    <property type="term" value="F:methyltransferase activity"/>
    <property type="evidence" value="ECO:0007669"/>
    <property type="project" value="UniProtKB-KW"/>
</dbReference>
<dbReference type="InterPro" id="IPR019257">
    <property type="entry name" value="MeTrfase_dom"/>
</dbReference>
<dbReference type="PANTHER" id="PTHR43397">
    <property type="entry name" value="ERGOTHIONEINE BIOSYNTHESIS PROTEIN 1"/>
    <property type="match status" value="1"/>
</dbReference>
<dbReference type="InterPro" id="IPR017804">
    <property type="entry name" value="MeTrfase_EgtD-like"/>
</dbReference>
<dbReference type="InterPro" id="IPR029063">
    <property type="entry name" value="SAM-dependent_MTases_sf"/>
</dbReference>
<proteinExistence type="predicted"/>
<accession>A0A1H8VUZ7</accession>
<dbReference type="SUPFAM" id="SSF53335">
    <property type="entry name" value="S-adenosyl-L-methionine-dependent methyltransferases"/>
    <property type="match status" value="1"/>
</dbReference>
<keyword evidence="2 4" id="KW-0808">Transferase</keyword>
<keyword evidence="5" id="KW-1185">Reference proteome</keyword>
<dbReference type="Pfam" id="PF10017">
    <property type="entry name" value="Methyltransf_33"/>
    <property type="match status" value="1"/>
</dbReference>
<dbReference type="PANTHER" id="PTHR43397:SF1">
    <property type="entry name" value="ERGOTHIONEINE BIOSYNTHESIS PROTEIN 1"/>
    <property type="match status" value="1"/>
</dbReference>
<gene>
    <name evidence="4" type="ORF">SAMN04488052_11614</name>
</gene>
<dbReference type="EMBL" id="FOEG01000016">
    <property type="protein sequence ID" value="SEP19144.1"/>
    <property type="molecule type" value="Genomic_DNA"/>
</dbReference>
<organism evidence="4 5">
    <name type="scientific">Aquisalimonas asiatica</name>
    <dbReference type="NCBI Taxonomy" id="406100"/>
    <lineage>
        <taxon>Bacteria</taxon>
        <taxon>Pseudomonadati</taxon>
        <taxon>Pseudomonadota</taxon>
        <taxon>Gammaproteobacteria</taxon>
        <taxon>Chromatiales</taxon>
        <taxon>Ectothiorhodospiraceae</taxon>
        <taxon>Aquisalimonas</taxon>
    </lineage>
</organism>
<dbReference type="PIRSF" id="PIRSF018005">
    <property type="entry name" value="UCP018005"/>
    <property type="match status" value="1"/>
</dbReference>
<dbReference type="InterPro" id="IPR051128">
    <property type="entry name" value="EgtD_Methyltrsf_superfamily"/>
</dbReference>
<dbReference type="OrthoDB" id="5289726at2"/>
<dbReference type="GO" id="GO:0032259">
    <property type="term" value="P:methylation"/>
    <property type="evidence" value="ECO:0007669"/>
    <property type="project" value="UniProtKB-KW"/>
</dbReference>
<dbReference type="RefSeq" id="WP_091646509.1">
    <property type="nucleotide sequence ID" value="NZ_FOEG01000016.1"/>
</dbReference>
<dbReference type="AlphaFoldDB" id="A0A1H8VUZ7"/>
<sequence length="323" mass="35026">MTLQVDHPAYDHSSNDVAGEFMADVLTGLAQSPPVIPPKYFYDDAGSRLFDRICELPEYYPTRTEMQILEQYAGAIGERLGEGVVLVEPGSGSSAKVSLLLRNLRRPVAYVPVEISGDHMLSSLTPLRQQFPAIDIIPVCADFTAGFTIPDVDAPAARRAVFFPGSTIGNFPPDQAAALLAQFRALVGAGGAVVLGVDLRKDPAVLEAAYNDAAGVTAAFNRNLLTRMQQELGAVLDADGFVHRAVWNAPESRIEMHLVSRHAQTIEVGGSTFRYEADDFIITEFSYKYTRAGLDALAAEAGLRVGASWEDARGWFSIQYLEA</sequence>
<dbReference type="Proteomes" id="UP000199657">
    <property type="component" value="Unassembled WGS sequence"/>
</dbReference>
<reference evidence="4 5" key="1">
    <citation type="submission" date="2016-10" db="EMBL/GenBank/DDBJ databases">
        <authorList>
            <person name="de Groot N.N."/>
        </authorList>
    </citation>
    <scope>NUCLEOTIDE SEQUENCE [LARGE SCALE GENOMIC DNA]</scope>
    <source>
        <strain evidence="4 5">CGMCC 1.6291</strain>
    </source>
</reference>
<dbReference type="Gene3D" id="3.40.50.150">
    <property type="entry name" value="Vaccinia Virus protein VP39"/>
    <property type="match status" value="1"/>
</dbReference>
<dbReference type="InterPro" id="IPR035094">
    <property type="entry name" value="EgtD"/>
</dbReference>
<evidence type="ECO:0000256" key="2">
    <source>
        <dbReference type="ARBA" id="ARBA00022679"/>
    </source>
</evidence>
<dbReference type="NCBIfam" id="TIGR03438">
    <property type="entry name" value="egtD_ergothio"/>
    <property type="match status" value="1"/>
</dbReference>
<feature type="domain" description="Histidine-specific methyltransferase SAM-dependent" evidence="3">
    <location>
        <begin position="22"/>
        <end position="322"/>
    </location>
</feature>
<evidence type="ECO:0000313" key="5">
    <source>
        <dbReference type="Proteomes" id="UP000199657"/>
    </source>
</evidence>
<name>A0A1H8VUZ7_9GAMM</name>
<dbReference type="STRING" id="406100.SAMN04488052_11614"/>